<reference evidence="2 3" key="1">
    <citation type="submission" date="2021-11" db="EMBL/GenBank/DDBJ databases">
        <title>Black yeast isolated from Biological Soil Crust.</title>
        <authorList>
            <person name="Kurbessoian T."/>
        </authorList>
    </citation>
    <scope>NUCLEOTIDE SEQUENCE [LARGE SCALE GENOMIC DNA]</scope>
    <source>
        <strain evidence="2 3">CCFEE 5522</strain>
    </source>
</reference>
<evidence type="ECO:0000313" key="3">
    <source>
        <dbReference type="Proteomes" id="UP001324427"/>
    </source>
</evidence>
<comment type="caution">
    <text evidence="2">The sequence shown here is derived from an EMBL/GenBank/DDBJ whole genome shotgun (WGS) entry which is preliminary data.</text>
</comment>
<feature type="compositionally biased region" description="Polar residues" evidence="1">
    <location>
        <begin position="125"/>
        <end position="140"/>
    </location>
</feature>
<feature type="compositionally biased region" description="Low complexity" evidence="1">
    <location>
        <begin position="101"/>
        <end position="124"/>
    </location>
</feature>
<evidence type="ECO:0000313" key="2">
    <source>
        <dbReference type="EMBL" id="KAK4542002.1"/>
    </source>
</evidence>
<organism evidence="2 3">
    <name type="scientific">Oleoguttula mirabilis</name>
    <dbReference type="NCBI Taxonomy" id="1507867"/>
    <lineage>
        <taxon>Eukaryota</taxon>
        <taxon>Fungi</taxon>
        <taxon>Dikarya</taxon>
        <taxon>Ascomycota</taxon>
        <taxon>Pezizomycotina</taxon>
        <taxon>Dothideomycetes</taxon>
        <taxon>Dothideomycetidae</taxon>
        <taxon>Mycosphaerellales</taxon>
        <taxon>Teratosphaeriaceae</taxon>
        <taxon>Oleoguttula</taxon>
    </lineage>
</organism>
<protein>
    <submittedName>
        <fullName evidence="2">Uncharacterized protein</fullName>
    </submittedName>
</protein>
<gene>
    <name evidence="2" type="ORF">LTR36_007202</name>
</gene>
<proteinExistence type="predicted"/>
<sequence length="563" mass="55248">MVGFDFGDPFEELQASSLVAVWAAASAVSAVGFLLATSTTTVSSAPAVSPAAAAGTKPSSVEIAPVTAPSEIIGPTSISAVSSAADQSGVSTVSEAASVVPSPTTEVSSVASSSSAAVQDSESSTVQYHSTPQRQTPSTAAETDITVNPASALLPLLQSLASQEPADTRSLNTAFTPATTTFPTLSPLTTPADVPTDDSQTPNLGVVVASQTVVPGSSITVGSGSSTTVIALYISGSNTVLQVGIHASTELATLMTPFNAAAAGPLPPIVVGSVTASLASVAASVPPTAPIFTVGSDTISADHSSHYMVAGQTLAPGYSVTIGSGSSATVVALQTSGRVTYLVVGSSTALLTTKPQPEIAPPLTLGSSLIKADSESQYIIRSQTLAPGHSITIGSGSSATVVALQTSEGSTYLVVGSSTALLTTTQAQPEIPPPLIIGSSLITADSKSQYIIGSQTLSPGGSAITVSGTIVSLAPGATELVVGTSSEGAVSGIGGYIWSGLGSTSGPTSAGPIATTPLKSGSASGAAASSGLAVQTTSPASRLDTSVWTLAIMACVVATWAHM</sequence>
<keyword evidence="3" id="KW-1185">Reference proteome</keyword>
<feature type="region of interest" description="Disordered" evidence="1">
    <location>
        <begin position="101"/>
        <end position="140"/>
    </location>
</feature>
<accession>A0AAV9JA52</accession>
<evidence type="ECO:0000256" key="1">
    <source>
        <dbReference type="SAM" id="MobiDB-lite"/>
    </source>
</evidence>
<dbReference type="AlphaFoldDB" id="A0AAV9JA52"/>
<name>A0AAV9JA52_9PEZI</name>
<dbReference type="Proteomes" id="UP001324427">
    <property type="component" value="Unassembled WGS sequence"/>
</dbReference>
<dbReference type="EMBL" id="JAVFHQ010000046">
    <property type="protein sequence ID" value="KAK4542002.1"/>
    <property type="molecule type" value="Genomic_DNA"/>
</dbReference>